<dbReference type="AlphaFoldDB" id="A0A6M5Z2K6"/>
<keyword evidence="1 4" id="KW-0349">Heme</keyword>
<dbReference type="KEGG" id="ftj:FTUN_7034"/>
<evidence type="ECO:0000256" key="4">
    <source>
        <dbReference type="PROSITE-ProRule" id="PRU00433"/>
    </source>
</evidence>
<dbReference type="GO" id="GO:0020037">
    <property type="term" value="F:heme binding"/>
    <property type="evidence" value="ECO:0007669"/>
    <property type="project" value="InterPro"/>
</dbReference>
<evidence type="ECO:0000313" key="8">
    <source>
        <dbReference type="Proteomes" id="UP000503447"/>
    </source>
</evidence>
<evidence type="ECO:0000313" key="7">
    <source>
        <dbReference type="EMBL" id="QJW99422.1"/>
    </source>
</evidence>
<reference evidence="8" key="1">
    <citation type="submission" date="2020-05" db="EMBL/GenBank/DDBJ databases">
        <title>Frigoriglobus tundricola gen. nov., sp. nov., a psychrotolerant cellulolytic planctomycete of the family Gemmataceae with two divergent copies of 16S rRNA gene.</title>
        <authorList>
            <person name="Kulichevskaya I.S."/>
            <person name="Ivanova A.A."/>
            <person name="Naumoff D.G."/>
            <person name="Beletsky A.V."/>
            <person name="Rijpstra W.I.C."/>
            <person name="Sinninghe Damste J.S."/>
            <person name="Mardanov A.V."/>
            <person name="Ravin N.V."/>
            <person name="Dedysh S.N."/>
        </authorList>
    </citation>
    <scope>NUCLEOTIDE SEQUENCE [LARGE SCALE GENOMIC DNA]</scope>
    <source>
        <strain evidence="8">PL17</strain>
    </source>
</reference>
<feature type="domain" description="Cytochrome c" evidence="6">
    <location>
        <begin position="55"/>
        <end position="137"/>
    </location>
</feature>
<keyword evidence="2 4" id="KW-0479">Metal-binding</keyword>
<dbReference type="Pfam" id="PF07624">
    <property type="entry name" value="PSD2"/>
    <property type="match status" value="1"/>
</dbReference>
<keyword evidence="5" id="KW-0732">Signal</keyword>
<dbReference type="GO" id="GO:0046872">
    <property type="term" value="F:metal ion binding"/>
    <property type="evidence" value="ECO:0007669"/>
    <property type="project" value="UniProtKB-KW"/>
</dbReference>
<dbReference type="SUPFAM" id="SSF46626">
    <property type="entry name" value="Cytochrome c"/>
    <property type="match status" value="1"/>
</dbReference>
<evidence type="ECO:0000256" key="3">
    <source>
        <dbReference type="ARBA" id="ARBA00023004"/>
    </source>
</evidence>
<keyword evidence="3 4" id="KW-0408">Iron</keyword>
<dbReference type="InterPro" id="IPR013039">
    <property type="entry name" value="DUF1588"/>
</dbReference>
<accession>A0A6M5Z2K6</accession>
<dbReference type="InterPro" id="IPR036909">
    <property type="entry name" value="Cyt_c-like_dom_sf"/>
</dbReference>
<dbReference type="InterPro" id="IPR011478">
    <property type="entry name" value="DUF1585"/>
</dbReference>
<evidence type="ECO:0000256" key="1">
    <source>
        <dbReference type="ARBA" id="ARBA00022617"/>
    </source>
</evidence>
<evidence type="ECO:0000259" key="6">
    <source>
        <dbReference type="PROSITE" id="PS51007"/>
    </source>
</evidence>
<gene>
    <name evidence="7" type="ORF">FTUN_7034</name>
</gene>
<sequence>MRRRLLLLAICSATIAAAVVAWSDVATRRAGSATPADQFPYDPDLDTAEASGDATRVAFGAQVAPVVARHCAACHSAERAEGGIVLALTEENTTSAEHSVWEKAAAAVRAGRMPPAPRPRLSEADSAVLTLWADQRAPRDVGRVALRRLNRAEYDNTIRDLVGVSIAPAADFPADDTADGFDTNADVLSISPLLTEKYLSAAESVVAAAASNPVVWFRLTHGPADDFIPFALRGTPPLRSDAVKNQRVEAPDPSGEAAEMERYFSALRAFADRAFRRPVSHAEMGRLMRFVATAVASGEGGEAGFKLALTAVLVSPHFLFRVELDPQGGPAPDRRLTDFETASRLSYFLWSSLPDDELSRLAAGGKLSDPRTLVAQVRRMLRDPKSRALAEHFAGQWLQTRVLTTAALDAELRHAMRTETELFFDHMVREDRSVLDLLTGEFTFVNARLARHYGLPGVEGAEFRRVSLAGTGRAGVLTHASVLTVTSGPTGTSPVKRGAWILENLLGAPPPPPPPGADALKDTGTGKPLTRRARFEEHRARAECASCHARMDPLGFGLENFDRVGAWRDRDGDAAVDASGVLPDGRRFRGPAELRAVLAAAPTDFTRCLTEKLMTYALGRSLRAADRSSANRIVQHAARNEYRFSSLIIALVRSDPFLMRRVAEGGRP</sequence>
<evidence type="ECO:0000256" key="2">
    <source>
        <dbReference type="ARBA" id="ARBA00022723"/>
    </source>
</evidence>
<dbReference type="Pfam" id="PF07631">
    <property type="entry name" value="PSD4"/>
    <property type="match status" value="1"/>
</dbReference>
<dbReference type="InterPro" id="IPR009056">
    <property type="entry name" value="Cyt_c-like_dom"/>
</dbReference>
<feature type="signal peptide" evidence="5">
    <location>
        <begin position="1"/>
        <end position="21"/>
    </location>
</feature>
<proteinExistence type="predicted"/>
<dbReference type="RefSeq" id="WP_171474394.1">
    <property type="nucleotide sequence ID" value="NZ_CP053452.2"/>
</dbReference>
<protein>
    <recommendedName>
        <fullName evidence="6">Cytochrome c domain-containing protein</fullName>
    </recommendedName>
</protein>
<evidence type="ECO:0000256" key="5">
    <source>
        <dbReference type="SAM" id="SignalP"/>
    </source>
</evidence>
<dbReference type="Pfam" id="PF07626">
    <property type="entry name" value="PSD3"/>
    <property type="match status" value="1"/>
</dbReference>
<dbReference type="Pfam" id="PF07637">
    <property type="entry name" value="PSD5"/>
    <property type="match status" value="1"/>
</dbReference>
<name>A0A6M5Z2K6_9BACT</name>
<dbReference type="Proteomes" id="UP000503447">
    <property type="component" value="Chromosome"/>
</dbReference>
<dbReference type="PROSITE" id="PS51007">
    <property type="entry name" value="CYTC"/>
    <property type="match status" value="1"/>
</dbReference>
<keyword evidence="8" id="KW-1185">Reference proteome</keyword>
<dbReference type="InterPro" id="IPR013036">
    <property type="entry name" value="DUF1587"/>
</dbReference>
<dbReference type="EMBL" id="CP053452">
    <property type="protein sequence ID" value="QJW99422.1"/>
    <property type="molecule type" value="Genomic_DNA"/>
</dbReference>
<dbReference type="Pfam" id="PF07627">
    <property type="entry name" value="PSCyt3"/>
    <property type="match status" value="1"/>
</dbReference>
<dbReference type="GO" id="GO:0009055">
    <property type="term" value="F:electron transfer activity"/>
    <property type="evidence" value="ECO:0007669"/>
    <property type="project" value="InterPro"/>
</dbReference>
<feature type="chain" id="PRO_5026651124" description="Cytochrome c domain-containing protein" evidence="5">
    <location>
        <begin position="22"/>
        <end position="668"/>
    </location>
</feature>
<dbReference type="InterPro" id="IPR013042">
    <property type="entry name" value="DUF1592"/>
</dbReference>
<dbReference type="InterPro" id="IPR013043">
    <property type="entry name" value="DUF1595"/>
</dbReference>
<organism evidence="7 8">
    <name type="scientific">Frigoriglobus tundricola</name>
    <dbReference type="NCBI Taxonomy" id="2774151"/>
    <lineage>
        <taxon>Bacteria</taxon>
        <taxon>Pseudomonadati</taxon>
        <taxon>Planctomycetota</taxon>
        <taxon>Planctomycetia</taxon>
        <taxon>Gemmatales</taxon>
        <taxon>Gemmataceae</taxon>
        <taxon>Frigoriglobus</taxon>
    </lineage>
</organism>